<dbReference type="PANTHER" id="PTHR31223:SF70">
    <property type="entry name" value="LOG FAMILY PROTEIN YJL055W"/>
    <property type="match status" value="1"/>
</dbReference>
<dbReference type="GO" id="GO:0009691">
    <property type="term" value="P:cytokinin biosynthetic process"/>
    <property type="evidence" value="ECO:0007669"/>
    <property type="project" value="UniProtKB-UniRule"/>
</dbReference>
<dbReference type="InterPro" id="IPR031100">
    <property type="entry name" value="LOG_fam"/>
</dbReference>
<keyword evidence="2" id="KW-0378">Hydrolase</keyword>
<dbReference type="Pfam" id="PF03641">
    <property type="entry name" value="Lysine_decarbox"/>
    <property type="match status" value="1"/>
</dbReference>
<sequence>MKQICVFAGSSAGHNPAYTEEAKKLGKAFAEKNIELVYGGAKSGLMGVLADSILQLGGKVTGVMPTELFDREIVHTELSDFIEVNTMHERKAKMSELADGYIALPGGFGTFEELFETVSWAQIGLHKKPVALFNIEEYYTPVKRLIEHAIEAGFVPESNRSIVVDSSDPYELLDKLNTYHSTDK</sequence>
<keyword evidence="4" id="KW-1185">Reference proteome</keyword>
<reference evidence="4" key="1">
    <citation type="submission" date="2016-10" db="EMBL/GenBank/DDBJ databases">
        <authorList>
            <person name="Varghese N."/>
            <person name="Submissions S."/>
        </authorList>
    </citation>
    <scope>NUCLEOTIDE SEQUENCE [LARGE SCALE GENOMIC DNA]</scope>
    <source>
        <strain evidence="4">FP5</strain>
    </source>
</reference>
<comment type="similarity">
    <text evidence="1 2">Belongs to the LOG family.</text>
</comment>
<dbReference type="GO" id="GO:0016799">
    <property type="term" value="F:hydrolase activity, hydrolyzing N-glycosyl compounds"/>
    <property type="evidence" value="ECO:0007669"/>
    <property type="project" value="TreeGrafter"/>
</dbReference>
<dbReference type="RefSeq" id="WP_089750538.1">
    <property type="nucleotide sequence ID" value="NZ_FOOG01000004.1"/>
</dbReference>
<evidence type="ECO:0000313" key="3">
    <source>
        <dbReference type="EMBL" id="SFF65194.1"/>
    </source>
</evidence>
<dbReference type="EMBL" id="FOOG01000004">
    <property type="protein sequence ID" value="SFF65194.1"/>
    <property type="molecule type" value="Genomic_DNA"/>
</dbReference>
<dbReference type="SUPFAM" id="SSF102405">
    <property type="entry name" value="MCP/YpsA-like"/>
    <property type="match status" value="1"/>
</dbReference>
<keyword evidence="2" id="KW-0203">Cytokinin biosynthesis</keyword>
<dbReference type="Proteomes" id="UP000198897">
    <property type="component" value="Unassembled WGS sequence"/>
</dbReference>
<protein>
    <recommendedName>
        <fullName evidence="2">Cytokinin riboside 5'-monophosphate phosphoribohydrolase</fullName>
        <ecNumber evidence="2">3.2.2.n1</ecNumber>
    </recommendedName>
</protein>
<name>A0A1I2KDZ8_9BACI</name>
<dbReference type="InterPro" id="IPR005269">
    <property type="entry name" value="LOG"/>
</dbReference>
<evidence type="ECO:0000256" key="2">
    <source>
        <dbReference type="RuleBase" id="RU363015"/>
    </source>
</evidence>
<dbReference type="EC" id="3.2.2.n1" evidence="2"/>
<dbReference type="OrthoDB" id="9801098at2"/>
<dbReference type="PANTHER" id="PTHR31223">
    <property type="entry name" value="LOG FAMILY PROTEIN YJL055W"/>
    <property type="match status" value="1"/>
</dbReference>
<evidence type="ECO:0000256" key="1">
    <source>
        <dbReference type="ARBA" id="ARBA00006763"/>
    </source>
</evidence>
<evidence type="ECO:0000313" key="4">
    <source>
        <dbReference type="Proteomes" id="UP000198897"/>
    </source>
</evidence>
<accession>A0A1I2KDZ8</accession>
<organism evidence="3 4">
    <name type="scientific">Halobacillus alkaliphilus</name>
    <dbReference type="NCBI Taxonomy" id="396056"/>
    <lineage>
        <taxon>Bacteria</taxon>
        <taxon>Bacillati</taxon>
        <taxon>Bacillota</taxon>
        <taxon>Bacilli</taxon>
        <taxon>Bacillales</taxon>
        <taxon>Bacillaceae</taxon>
        <taxon>Halobacillus</taxon>
    </lineage>
</organism>
<dbReference type="Gene3D" id="3.40.50.450">
    <property type="match status" value="1"/>
</dbReference>
<dbReference type="AlphaFoldDB" id="A0A1I2KDZ8"/>
<dbReference type="NCBIfam" id="TIGR00730">
    <property type="entry name" value="Rossman fold protein, TIGR00730 family"/>
    <property type="match status" value="1"/>
</dbReference>
<dbReference type="GO" id="GO:0005829">
    <property type="term" value="C:cytosol"/>
    <property type="evidence" value="ECO:0007669"/>
    <property type="project" value="TreeGrafter"/>
</dbReference>
<gene>
    <name evidence="3" type="ORF">SAMN05216353_104108</name>
</gene>
<proteinExistence type="inferred from homology"/>